<keyword evidence="4" id="KW-1003">Cell membrane</keyword>
<accession>A0ABS9K4B9</accession>
<dbReference type="Pfam" id="PF00999">
    <property type="entry name" value="Na_H_Exchanger"/>
    <property type="match status" value="1"/>
</dbReference>
<evidence type="ECO:0000256" key="1">
    <source>
        <dbReference type="ARBA" id="ARBA00004651"/>
    </source>
</evidence>
<feature type="transmembrane region" description="Helical" evidence="9">
    <location>
        <begin position="231"/>
        <end position="255"/>
    </location>
</feature>
<feature type="domain" description="Cation/H+ exchanger transmembrane" evidence="10">
    <location>
        <begin position="29"/>
        <end position="437"/>
    </location>
</feature>
<comment type="subcellular location">
    <subcellularLocation>
        <location evidence="1">Cell membrane</location>
        <topology evidence="1">Multi-pass membrane protein</topology>
    </subcellularLocation>
</comment>
<keyword evidence="3" id="KW-0050">Antiport</keyword>
<comment type="caution">
    <text evidence="11">The sequence shown here is derived from an EMBL/GenBank/DDBJ whole genome shotgun (WGS) entry which is preliminary data.</text>
</comment>
<evidence type="ECO:0000256" key="8">
    <source>
        <dbReference type="ARBA" id="ARBA00023136"/>
    </source>
</evidence>
<evidence type="ECO:0000256" key="5">
    <source>
        <dbReference type="ARBA" id="ARBA00022692"/>
    </source>
</evidence>
<organism evidence="11 12">
    <name type="scientific">Dechloromonas hankyongensis</name>
    <dbReference type="NCBI Taxonomy" id="2908002"/>
    <lineage>
        <taxon>Bacteria</taxon>
        <taxon>Pseudomonadati</taxon>
        <taxon>Pseudomonadota</taxon>
        <taxon>Betaproteobacteria</taxon>
        <taxon>Rhodocyclales</taxon>
        <taxon>Azonexaceae</taxon>
        <taxon>Dechloromonas</taxon>
    </lineage>
</organism>
<evidence type="ECO:0000313" key="12">
    <source>
        <dbReference type="Proteomes" id="UP001165384"/>
    </source>
</evidence>
<keyword evidence="12" id="KW-1185">Reference proteome</keyword>
<feature type="transmembrane region" description="Helical" evidence="9">
    <location>
        <begin position="361"/>
        <end position="386"/>
    </location>
</feature>
<protein>
    <submittedName>
        <fullName evidence="11">Sodium:proton antiporter</fullName>
    </submittedName>
</protein>
<evidence type="ECO:0000256" key="9">
    <source>
        <dbReference type="SAM" id="Phobius"/>
    </source>
</evidence>
<reference evidence="11" key="1">
    <citation type="submission" date="2022-01" db="EMBL/GenBank/DDBJ databases">
        <authorList>
            <person name="Jo J.-H."/>
            <person name="Im W.-T."/>
        </authorList>
    </citation>
    <scope>NUCLEOTIDE SEQUENCE</scope>
    <source>
        <strain evidence="11">XY25</strain>
    </source>
</reference>
<evidence type="ECO:0000256" key="2">
    <source>
        <dbReference type="ARBA" id="ARBA00022448"/>
    </source>
</evidence>
<dbReference type="PANTHER" id="PTHR32507">
    <property type="entry name" value="NA(+)/H(+) ANTIPORTER 1"/>
    <property type="match status" value="1"/>
</dbReference>
<proteinExistence type="predicted"/>
<feature type="transmembrane region" description="Helical" evidence="9">
    <location>
        <begin position="39"/>
        <end position="59"/>
    </location>
</feature>
<keyword evidence="6 9" id="KW-1133">Transmembrane helix</keyword>
<feature type="transmembrane region" description="Helical" evidence="9">
    <location>
        <begin position="12"/>
        <end position="32"/>
    </location>
</feature>
<evidence type="ECO:0000256" key="7">
    <source>
        <dbReference type="ARBA" id="ARBA00023065"/>
    </source>
</evidence>
<keyword evidence="2" id="KW-0813">Transport</keyword>
<keyword evidence="7" id="KW-0406">Ion transport</keyword>
<name>A0ABS9K4B9_9RHOO</name>
<feature type="transmembrane region" description="Helical" evidence="9">
    <location>
        <begin position="261"/>
        <end position="281"/>
    </location>
</feature>
<feature type="transmembrane region" description="Helical" evidence="9">
    <location>
        <begin position="65"/>
        <end position="85"/>
    </location>
</feature>
<evidence type="ECO:0000256" key="4">
    <source>
        <dbReference type="ARBA" id="ARBA00022475"/>
    </source>
</evidence>
<feature type="transmembrane region" description="Helical" evidence="9">
    <location>
        <begin position="293"/>
        <end position="312"/>
    </location>
</feature>
<dbReference type="InterPro" id="IPR006153">
    <property type="entry name" value="Cation/H_exchanger_TM"/>
</dbReference>
<dbReference type="PANTHER" id="PTHR32507:SF0">
    <property type="entry name" value="NA(+)_H(+) ANTIPORTER 2-RELATED"/>
    <property type="match status" value="1"/>
</dbReference>
<evidence type="ECO:0000259" key="10">
    <source>
        <dbReference type="Pfam" id="PF00999"/>
    </source>
</evidence>
<feature type="transmembrane region" description="Helical" evidence="9">
    <location>
        <begin position="197"/>
        <end position="219"/>
    </location>
</feature>
<feature type="transmembrane region" description="Helical" evidence="9">
    <location>
        <begin position="97"/>
        <end position="118"/>
    </location>
</feature>
<dbReference type="RefSeq" id="WP_275711332.1">
    <property type="nucleotide sequence ID" value="NZ_JAKLTN010000002.1"/>
</dbReference>
<dbReference type="Gene3D" id="1.20.1530.20">
    <property type="match status" value="1"/>
</dbReference>
<evidence type="ECO:0000313" key="11">
    <source>
        <dbReference type="EMBL" id="MCG2578005.1"/>
    </source>
</evidence>
<dbReference type="InterPro" id="IPR038770">
    <property type="entry name" value="Na+/solute_symporter_sf"/>
</dbReference>
<dbReference type="EMBL" id="JAKLTN010000002">
    <property type="protein sequence ID" value="MCG2578005.1"/>
    <property type="molecule type" value="Genomic_DNA"/>
</dbReference>
<feature type="transmembrane region" description="Helical" evidence="9">
    <location>
        <begin position="324"/>
        <end position="349"/>
    </location>
</feature>
<evidence type="ECO:0000256" key="6">
    <source>
        <dbReference type="ARBA" id="ARBA00022989"/>
    </source>
</evidence>
<feature type="transmembrane region" description="Helical" evidence="9">
    <location>
        <begin position="164"/>
        <end position="185"/>
    </location>
</feature>
<feature type="transmembrane region" description="Helical" evidence="9">
    <location>
        <begin position="124"/>
        <end position="143"/>
    </location>
</feature>
<keyword evidence="8 9" id="KW-0472">Membrane</keyword>
<gene>
    <name evidence="11" type="ORF">LZ012_13495</name>
</gene>
<keyword evidence="5 9" id="KW-0812">Transmembrane</keyword>
<feature type="transmembrane region" description="Helical" evidence="9">
    <location>
        <begin position="406"/>
        <end position="428"/>
    </location>
</feature>
<sequence>MEGSEGVVHAMLILKTMMFLLLGGLAALWATWKLKIPDIAIYLLLGIVLGPSILGVFSVHPDSTINQLLLVFGAATLLFEGGMSIQFKVLKRVIVSVVNLATLGVVVTALITAVATHYLLGLDWLYALLLAAVIASTDPATLVPVFRQVPIRDHVQQTVVTESAFNDATGAILTFSVLGIVMGSSGEFSWGGALGGLLWQAFGGALIGTALAYAAAYGVSRFDWLKGSEPVLLPLLIAGSYLVATDGVVAMGQLAGMHIEAASGFMAVFCCGLVFGNADALGCEVPDGDLNEMHSFLAHAALMLRMCIFLLLGSQVDFAVLGKYWLPALGVVAVFMLIARPATVLASCLPDRRAGWVKEDLLFMFWTRETGVIPAALAGFLSAALTSRGRDLAASADAATQATGQALLQLGPMISSVTFMAILLTILLQATTTRWLAARLGLLK</sequence>
<evidence type="ECO:0000256" key="3">
    <source>
        <dbReference type="ARBA" id="ARBA00022449"/>
    </source>
</evidence>
<dbReference type="Proteomes" id="UP001165384">
    <property type="component" value="Unassembled WGS sequence"/>
</dbReference>